<dbReference type="Pfam" id="PF19279">
    <property type="entry name" value="YegS_C"/>
    <property type="match status" value="1"/>
</dbReference>
<evidence type="ECO:0000259" key="9">
    <source>
        <dbReference type="Pfam" id="PF00781"/>
    </source>
</evidence>
<evidence type="ECO:0000256" key="4">
    <source>
        <dbReference type="ARBA" id="ARBA00022741"/>
    </source>
</evidence>
<dbReference type="InterPro" id="IPR001206">
    <property type="entry name" value="Diacylglycerol_kinase_cat_dom"/>
</dbReference>
<keyword evidence="4" id="KW-0547">Nucleotide-binding</keyword>
<evidence type="ECO:0000256" key="3">
    <source>
        <dbReference type="ARBA" id="ARBA00022679"/>
    </source>
</evidence>
<dbReference type="InterPro" id="IPR016064">
    <property type="entry name" value="NAD/diacylglycerol_kinase_sf"/>
</dbReference>
<evidence type="ECO:0000313" key="11">
    <source>
        <dbReference type="EMBL" id="AWX42675.1"/>
    </source>
</evidence>
<reference evidence="12" key="1">
    <citation type="submission" date="2018-06" db="EMBL/GenBank/DDBJ databases">
        <title>Complete genome sequences of Mycoplasma anatis, M. anseris and M. cloacale type strains.</title>
        <authorList>
            <person name="Grozner D."/>
            <person name="Forro B."/>
            <person name="Sulyok K.M."/>
            <person name="Marton S."/>
            <person name="Kreizinger Z."/>
            <person name="Banyai K."/>
            <person name="Gyuranecz M."/>
        </authorList>
    </citation>
    <scope>NUCLEOTIDE SEQUENCE [LARGE SCALE GENOMIC DNA]</scope>
    <source>
        <strain evidence="12">NCTC 10199</strain>
    </source>
</reference>
<keyword evidence="7" id="KW-0443">Lipid metabolism</keyword>
<dbReference type="GO" id="GO:0005524">
    <property type="term" value="F:ATP binding"/>
    <property type="evidence" value="ECO:0007669"/>
    <property type="project" value="UniProtKB-KW"/>
</dbReference>
<comment type="cofactor">
    <cofactor evidence="1">
        <name>Mg(2+)</name>
        <dbReference type="ChEBI" id="CHEBI:18420"/>
    </cofactor>
</comment>
<dbReference type="InterPro" id="IPR050187">
    <property type="entry name" value="Lipid_Phosphate_FormReg"/>
</dbReference>
<evidence type="ECO:0000256" key="1">
    <source>
        <dbReference type="ARBA" id="ARBA00001946"/>
    </source>
</evidence>
<name>A0A2Z4LLS4_9BACT</name>
<dbReference type="InterPro" id="IPR045540">
    <property type="entry name" value="YegS/DAGK_C"/>
</dbReference>
<keyword evidence="8" id="KW-1208">Phospholipid metabolism</keyword>
<protein>
    <submittedName>
        <fullName evidence="11">Transcriptional regulator</fullName>
    </submittedName>
</protein>
<evidence type="ECO:0000256" key="6">
    <source>
        <dbReference type="ARBA" id="ARBA00022840"/>
    </source>
</evidence>
<gene>
    <name evidence="11" type="ORF">DK849_01110</name>
</gene>
<feature type="domain" description="YegS/DAGK C-terminal" evidence="10">
    <location>
        <begin position="143"/>
        <end position="281"/>
    </location>
</feature>
<comment type="similarity">
    <text evidence="2">Belongs to the diacylglycerol/lipid kinase family.</text>
</comment>
<keyword evidence="5" id="KW-0418">Kinase</keyword>
<keyword evidence="7" id="KW-0444">Lipid biosynthesis</keyword>
<dbReference type="Pfam" id="PF00781">
    <property type="entry name" value="DAGK_cat"/>
    <property type="match status" value="1"/>
</dbReference>
<keyword evidence="7" id="KW-0594">Phospholipid biosynthesis</keyword>
<evidence type="ECO:0000256" key="7">
    <source>
        <dbReference type="ARBA" id="ARBA00023209"/>
    </source>
</evidence>
<accession>A0A2Z4LLS4</accession>
<dbReference type="InterPro" id="IPR017438">
    <property type="entry name" value="ATP-NAD_kinase_N"/>
</dbReference>
<keyword evidence="3" id="KW-0808">Transferase</keyword>
<dbReference type="KEGG" id="mclo:DK849_01110"/>
<dbReference type="PANTHER" id="PTHR12358:SF54">
    <property type="entry name" value="SPHINGOSINE KINASE RELATED PROTEIN"/>
    <property type="match status" value="1"/>
</dbReference>
<sequence>MLYILYNSLSKTGKKNRLIQQIVKKAIKTFKMNEYKLLNLIQITQPQNFIKILNQYKDIVIIIGGDGTLYKIANEIYNIENLPKIYCYKAGTGNDFLRSIKEINTTEVIEKKFFLLNPYLKSLPVIQWNNNNNKNVFLNGTGIGLDAHIANGLNEAKNAKSQRSFFKFAYKEFKNFKAYDTVVVKIDGKEIIFKDVLLISIMNGKYYGGGMKIAPYANRLSNTLDIIIFSQLSKAKLITLFPLVYTGLHKKIKGVNILRGTNIEVYLDRKEIMQIDGEIYQDVQSVKISKDLN</sequence>
<dbReference type="Gene3D" id="3.40.50.10330">
    <property type="entry name" value="Probable inorganic polyphosphate/atp-NAD kinase, domain 1"/>
    <property type="match status" value="1"/>
</dbReference>
<organism evidence="11 12">
    <name type="scientific">Metamycoplasma cloacale</name>
    <dbReference type="NCBI Taxonomy" id="92401"/>
    <lineage>
        <taxon>Bacteria</taxon>
        <taxon>Bacillati</taxon>
        <taxon>Mycoplasmatota</taxon>
        <taxon>Mycoplasmoidales</taxon>
        <taxon>Metamycoplasmataceae</taxon>
        <taxon>Metamycoplasma</taxon>
    </lineage>
</organism>
<dbReference type="AlphaFoldDB" id="A0A2Z4LLS4"/>
<dbReference type="PANTHER" id="PTHR12358">
    <property type="entry name" value="SPHINGOSINE KINASE"/>
    <property type="match status" value="1"/>
</dbReference>
<keyword evidence="6" id="KW-0067">ATP-binding</keyword>
<feature type="domain" description="DAGKc" evidence="9">
    <location>
        <begin position="2"/>
        <end position="101"/>
    </location>
</feature>
<dbReference type="RefSeq" id="WP_029330351.1">
    <property type="nucleotide sequence ID" value="NZ_CP030103.1"/>
</dbReference>
<dbReference type="SUPFAM" id="SSF111331">
    <property type="entry name" value="NAD kinase/diacylglycerol kinase-like"/>
    <property type="match status" value="1"/>
</dbReference>
<dbReference type="GO" id="GO:0016301">
    <property type="term" value="F:kinase activity"/>
    <property type="evidence" value="ECO:0007669"/>
    <property type="project" value="UniProtKB-KW"/>
</dbReference>
<dbReference type="Proteomes" id="UP000249865">
    <property type="component" value="Chromosome"/>
</dbReference>
<evidence type="ECO:0000256" key="8">
    <source>
        <dbReference type="ARBA" id="ARBA00023264"/>
    </source>
</evidence>
<dbReference type="OrthoDB" id="9786026at2"/>
<proteinExistence type="inferred from homology"/>
<evidence type="ECO:0000256" key="2">
    <source>
        <dbReference type="ARBA" id="ARBA00005983"/>
    </source>
</evidence>
<evidence type="ECO:0000256" key="5">
    <source>
        <dbReference type="ARBA" id="ARBA00022777"/>
    </source>
</evidence>
<dbReference type="EMBL" id="CP030103">
    <property type="protein sequence ID" value="AWX42675.1"/>
    <property type="molecule type" value="Genomic_DNA"/>
</dbReference>
<dbReference type="GO" id="GO:0008654">
    <property type="term" value="P:phospholipid biosynthetic process"/>
    <property type="evidence" value="ECO:0007669"/>
    <property type="project" value="UniProtKB-KW"/>
</dbReference>
<evidence type="ECO:0000259" key="10">
    <source>
        <dbReference type="Pfam" id="PF19279"/>
    </source>
</evidence>
<keyword evidence="12" id="KW-1185">Reference proteome</keyword>
<evidence type="ECO:0000313" key="12">
    <source>
        <dbReference type="Proteomes" id="UP000249865"/>
    </source>
</evidence>
<dbReference type="Gene3D" id="2.60.200.40">
    <property type="match status" value="1"/>
</dbReference>